<dbReference type="Pfam" id="PF13476">
    <property type="entry name" value="AAA_23"/>
    <property type="match status" value="1"/>
</dbReference>
<evidence type="ECO:0000313" key="5">
    <source>
        <dbReference type="EMBL" id="TSD08901.1"/>
    </source>
</evidence>
<feature type="coiled-coil region" evidence="3">
    <location>
        <begin position="136"/>
        <end position="292"/>
    </location>
</feature>
<protein>
    <submittedName>
        <fullName evidence="5">Chromosome segregation protein SMC</fullName>
    </submittedName>
</protein>
<evidence type="ECO:0000256" key="2">
    <source>
        <dbReference type="ARBA" id="ARBA00049666"/>
    </source>
</evidence>
<dbReference type="GO" id="GO:0006302">
    <property type="term" value="P:double-strand break repair"/>
    <property type="evidence" value="ECO:0007669"/>
    <property type="project" value="InterPro"/>
</dbReference>
<dbReference type="InterPro" id="IPR038729">
    <property type="entry name" value="Rad50/SbcC_AAA"/>
</dbReference>
<evidence type="ECO:0000259" key="4">
    <source>
        <dbReference type="Pfam" id="PF13476"/>
    </source>
</evidence>
<dbReference type="AlphaFoldDB" id="A0A554MUX3"/>
<dbReference type="NCBIfam" id="NF045487">
    <property type="entry name" value="ASRP"/>
    <property type="match status" value="1"/>
</dbReference>
<dbReference type="Gene3D" id="3.40.50.300">
    <property type="entry name" value="P-loop containing nucleotide triphosphate hydrolases"/>
    <property type="match status" value="2"/>
</dbReference>
<gene>
    <name evidence="5" type="ORF">DP107_17685</name>
</gene>
<dbReference type="SUPFAM" id="SSF52540">
    <property type="entry name" value="P-loop containing nucleoside triphosphate hydrolases"/>
    <property type="match status" value="1"/>
</dbReference>
<feature type="domain" description="Rad50/SbcC-type AAA" evidence="4">
    <location>
        <begin position="12"/>
        <end position="279"/>
    </location>
</feature>
<sequence>MPLNQSKYSAAKVHVENIGGIEDSSVMFSPGVTLLVGRNATNRTSFLQAVMAALGSENVSIKGDADEAEVELTLGEEAYTRHLRRQGTSIVTDGRPFLEDPTLADLFAFLIKSNEARRAVTAGVDLRELIMRPVDTAEIESEIQRLVRERESIEEELEEIDSLKEELPELEAEQARLEDEIEETKAGLEAKEAELEAADADVEEVREEKSELESQLEDLRAKRSTLDDIRYDLETERESLEALKQERKELKDEEANLPDLPTGELQEVESEIKRLREQKEAVEREINELQSVIGFNEEMLEDDAAMAFDAPSADADGDDDLTDQLLDDEELTCWTCGSQVEQEQLETTLDHLRDRSQSRVNEVSDLEDQLDELTSQKREFERAQREQNRIERRRSEIAEEIEQGEANVERLQDRRDEVMHEIEALEAEIEELEAAEDNTILDLHKEANQLEYELGRLETNLEQVNDEVEALEARIAQQQDLEAEREELNGEIESLRTKIERLDRRVVEQFNEHMENLLGILDYTNLDRIWLERVEREVREGRQKIDRAGFELHVIRTSASGVSYEDTIDHLSESEREVTGLVFALAGYLAHEVYGELPFMLLDSLEAIDSDRIAAVVDYFTDYTDYLLVALLPEDAAALPEEYERITEI</sequence>
<organism evidence="5 6">
    <name type="scientific">Haloglomus irregulare</name>
    <dbReference type="NCBI Taxonomy" id="2234134"/>
    <lineage>
        <taxon>Archaea</taxon>
        <taxon>Methanobacteriati</taxon>
        <taxon>Methanobacteriota</taxon>
        <taxon>Stenosarchaea group</taxon>
        <taxon>Halobacteria</taxon>
        <taxon>Halobacteriales</taxon>
        <taxon>Natronomonadaceae</taxon>
        <taxon>Haloglomus</taxon>
    </lineage>
</organism>
<keyword evidence="1 3" id="KW-0175">Coiled coil</keyword>
<reference evidence="5 6" key="1">
    <citation type="submission" date="2018-06" db="EMBL/GenBank/DDBJ databases">
        <title>Natronomonas sp. F16-60 a new haloarchaeon isolated from a solar saltern of Isla Cristina, Huelva, Spain.</title>
        <authorList>
            <person name="Duran-Viseras A."/>
            <person name="Sanchez-Porro C."/>
            <person name="Ventosa A."/>
        </authorList>
    </citation>
    <scope>NUCLEOTIDE SEQUENCE [LARGE SCALE GENOMIC DNA]</scope>
    <source>
        <strain evidence="5 6">F16-60</strain>
    </source>
</reference>
<name>A0A554MUX3_9EURY</name>
<dbReference type="EMBL" id="QMDX01000021">
    <property type="protein sequence ID" value="TSD08901.1"/>
    <property type="molecule type" value="Genomic_DNA"/>
</dbReference>
<evidence type="ECO:0000256" key="3">
    <source>
        <dbReference type="SAM" id="Coils"/>
    </source>
</evidence>
<proteinExistence type="inferred from homology"/>
<accession>A0A554MUX3</accession>
<dbReference type="OrthoDB" id="241568at2157"/>
<dbReference type="InterPro" id="IPR027417">
    <property type="entry name" value="P-loop_NTPase"/>
</dbReference>
<comment type="similarity">
    <text evidence="2">Belongs to the Sph1/Sph2 family.</text>
</comment>
<dbReference type="PANTHER" id="PTHR32114">
    <property type="entry name" value="ABC TRANSPORTER ABCH.3"/>
    <property type="match status" value="1"/>
</dbReference>
<dbReference type="PANTHER" id="PTHR32114:SF2">
    <property type="entry name" value="ABC TRANSPORTER ABCH.3"/>
    <property type="match status" value="1"/>
</dbReference>
<comment type="caution">
    <text evidence="5">The sequence shown here is derived from an EMBL/GenBank/DDBJ whole genome shotgun (WGS) entry which is preliminary data.</text>
</comment>
<keyword evidence="6" id="KW-1185">Reference proteome</keyword>
<dbReference type="Proteomes" id="UP000319894">
    <property type="component" value="Unassembled WGS sequence"/>
</dbReference>
<evidence type="ECO:0000313" key="6">
    <source>
        <dbReference type="Proteomes" id="UP000319894"/>
    </source>
</evidence>
<dbReference type="GO" id="GO:0016887">
    <property type="term" value="F:ATP hydrolysis activity"/>
    <property type="evidence" value="ECO:0007669"/>
    <property type="project" value="InterPro"/>
</dbReference>
<evidence type="ECO:0000256" key="1">
    <source>
        <dbReference type="ARBA" id="ARBA00023054"/>
    </source>
</evidence>
<feature type="coiled-coil region" evidence="3">
    <location>
        <begin position="356"/>
        <end position="551"/>
    </location>
</feature>
<dbReference type="RefSeq" id="WP_144263445.1">
    <property type="nucleotide sequence ID" value="NZ_QMDX01000021.1"/>
</dbReference>
<dbReference type="InParanoid" id="A0A554MUX3"/>